<dbReference type="FunFam" id="1.25.40.10:FF:000344">
    <property type="entry name" value="Pentatricopeptide repeat-containing protein"/>
    <property type="match status" value="1"/>
</dbReference>
<gene>
    <name evidence="7" type="ORF">EZV62_010154</name>
</gene>
<dbReference type="OrthoDB" id="185373at2759"/>
<feature type="repeat" description="PPR" evidence="4">
    <location>
        <begin position="899"/>
        <end position="933"/>
    </location>
</feature>
<comment type="similarity">
    <text evidence="1">Belongs to the PPR family. PCMP-H subfamily.</text>
</comment>
<comment type="subunit">
    <text evidence="2">Heterotetramer.</text>
</comment>
<dbReference type="InterPro" id="IPR046960">
    <property type="entry name" value="PPR_At4g14850-like_plant"/>
</dbReference>
<feature type="repeat" description="PPR" evidence="4">
    <location>
        <begin position="797"/>
        <end position="831"/>
    </location>
</feature>
<dbReference type="SUPFAM" id="SSF53448">
    <property type="entry name" value="Nucleotide-diphospho-sugar transferases"/>
    <property type="match status" value="1"/>
</dbReference>
<dbReference type="Pfam" id="PF13812">
    <property type="entry name" value="PPR_3"/>
    <property type="match status" value="1"/>
</dbReference>
<name>A0A5C7I1U1_9ROSI</name>
<feature type="compositionally biased region" description="Low complexity" evidence="5">
    <location>
        <begin position="1"/>
        <end position="21"/>
    </location>
</feature>
<proteinExistence type="inferred from homology"/>
<dbReference type="Gene3D" id="1.25.40.10">
    <property type="entry name" value="Tetratricopeptide repeat domain"/>
    <property type="match status" value="5"/>
</dbReference>
<feature type="repeat" description="PPR" evidence="4">
    <location>
        <begin position="969"/>
        <end position="999"/>
    </location>
</feature>
<accession>A0A5C7I1U1</accession>
<dbReference type="FunFam" id="1.25.40.10:FF:000690">
    <property type="entry name" value="Pentatricopeptide repeat-containing protein"/>
    <property type="match status" value="1"/>
</dbReference>
<dbReference type="InterPro" id="IPR046849">
    <property type="entry name" value="E2_motif"/>
</dbReference>
<feature type="repeat" description="PPR" evidence="4">
    <location>
        <begin position="665"/>
        <end position="695"/>
    </location>
</feature>
<evidence type="ECO:0000256" key="3">
    <source>
        <dbReference type="ARBA" id="ARBA00022737"/>
    </source>
</evidence>
<dbReference type="GO" id="GO:0009451">
    <property type="term" value="P:RNA modification"/>
    <property type="evidence" value="ECO:0007669"/>
    <property type="project" value="InterPro"/>
</dbReference>
<dbReference type="GO" id="GO:0005978">
    <property type="term" value="P:glycogen biosynthetic process"/>
    <property type="evidence" value="ECO:0007669"/>
    <property type="project" value="InterPro"/>
</dbReference>
<sequence length="1213" mass="135038">MELHGFSSVSSNMAMPSSSSSSHHERFLSSSSFFGTRIGSRQPNISISGVQLGKSNNSRRKCATFKRHVTTSILADVAKDFMTFQAPMFTKPEADPKTVASIILGGGAGTRLFPLTGRRAKPAVPIGGCYRLIDVPMSNCINSGINKIYILTQFNSQSLNRHIARTYNLGNGVNFGDGFVEVLAATQTPGESGKKWFQGTADAVRQFIWMFEDAKHRHIENILILSGDHLYRMDYMDFLQHHIDSGADISVSCIPVDESRASDFGLVKVDEEGRIRQFLEKPKGESLRSMVQVDTTLLGLSVSEAKNFPYIASMGVYLFRTDVLLKLLRWHYPTANDFGSEVIPMATKDFKVQAYLFNGYWEDIGTIKSFFDANLSLTDQVKDSIISHGCFLRECSVEHSIVGIRSRLEYGVEMKDTIMMGADYYQTEAEIAALLAESKVPVGIGRDTKIMNCIIDKNARIGKNVIIANKDNVEEADRPSEGFYIRSGITVPTTSDAIAMSITKLSLTKLSLKSLKRVTAIRAPELSLTEYTRLLETCIQSKSLAEGKKIHQHLLENNITHINNPFVLEKLARLYVSCNEIELARYLFDTIPEPNVVFYNLMIRAYAWNGTFERALDLYYEMLQSGILPNKFTFPFVLKACSGLQAIEDGREIHVHAERLGLNLDIYICTALIDLYAKCGDLDQAKWVFDIMSRRDVVAWNAMIAGFSLHGSYDNTIHLFIEMQKEGINPNSSTIVAVLPTVAGANELKQGEALHGYCVRRSFDNDVVVGTGLLDMYAKCGCISHASRFFNLMDVKNGVTWSAMIRAYVTCEFMREGLRLYDRMVIEDARNLTPATLGTVLRACAKLTDLSKGRRIHCFTIKTGFLLDIMVGNTLLSMYAKCGIIDDAVRFFDEMNPKDTITYNAIISGCLQNGYAQEVLHIFHEMQLSGIEPDSATMVSVLPTCSHLASPQHGACGHGFSITRCFVADTSICNALIDMYSKCGKIDIARKVFDGMDRRDIVSWNAMIDGYGIHGLGKEALLLFNKMKGVGLEPDAVTFICLLSSCSHSGLVTEGKQLFNYMIQGLNIVPKMDHYICMVDLLGRSGLLDEACKFIDEMPFMPDVHVWGALLAACRIYKNVELGEEVSKKIQILGPEGTGNFVLLSNMYSTVSRWDDAANVRIMQRDQGFKKSAGCSWVEINGITHAFFGGDRSHPQSEQINKILDELVVEMTK</sequence>
<evidence type="ECO:0000259" key="6">
    <source>
        <dbReference type="Pfam" id="PF00483"/>
    </source>
</evidence>
<evidence type="ECO:0000256" key="4">
    <source>
        <dbReference type="PROSITE-ProRule" id="PRU00708"/>
    </source>
</evidence>
<dbReference type="Gene3D" id="3.90.550.10">
    <property type="entry name" value="Spore Coat Polysaccharide Biosynthesis Protein SpsA, Chain A"/>
    <property type="match status" value="1"/>
</dbReference>
<organism evidence="7 8">
    <name type="scientific">Acer yangbiense</name>
    <dbReference type="NCBI Taxonomy" id="1000413"/>
    <lineage>
        <taxon>Eukaryota</taxon>
        <taxon>Viridiplantae</taxon>
        <taxon>Streptophyta</taxon>
        <taxon>Embryophyta</taxon>
        <taxon>Tracheophyta</taxon>
        <taxon>Spermatophyta</taxon>
        <taxon>Magnoliopsida</taxon>
        <taxon>eudicotyledons</taxon>
        <taxon>Gunneridae</taxon>
        <taxon>Pentapetalae</taxon>
        <taxon>rosids</taxon>
        <taxon>malvids</taxon>
        <taxon>Sapindales</taxon>
        <taxon>Sapindaceae</taxon>
        <taxon>Hippocastanoideae</taxon>
        <taxon>Acereae</taxon>
        <taxon>Acer</taxon>
    </lineage>
</organism>
<dbReference type="InterPro" id="IPR002885">
    <property type="entry name" value="PPR_rpt"/>
</dbReference>
<dbReference type="Pfam" id="PF20430">
    <property type="entry name" value="Eplus_motif"/>
    <property type="match status" value="1"/>
</dbReference>
<dbReference type="InterPro" id="IPR005836">
    <property type="entry name" value="ADP_Glu_pyroP_CS"/>
</dbReference>
<dbReference type="PROSITE" id="PS51375">
    <property type="entry name" value="PPR"/>
    <property type="match status" value="8"/>
</dbReference>
<protein>
    <recommendedName>
        <fullName evidence="6">Nucleotidyl transferase domain-containing protein</fullName>
    </recommendedName>
</protein>
<dbReference type="InterPro" id="IPR011004">
    <property type="entry name" value="Trimer_LpxA-like_sf"/>
</dbReference>
<dbReference type="PROSITE" id="PS00809">
    <property type="entry name" value="ADP_GLC_PYROPHOSPH_2"/>
    <property type="match status" value="1"/>
</dbReference>
<evidence type="ECO:0000256" key="2">
    <source>
        <dbReference type="ARBA" id="ARBA00011680"/>
    </source>
</evidence>
<keyword evidence="3" id="KW-0677">Repeat</keyword>
<dbReference type="NCBIfam" id="TIGR00756">
    <property type="entry name" value="PPR"/>
    <property type="match status" value="5"/>
</dbReference>
<dbReference type="InterPro" id="IPR029044">
    <property type="entry name" value="Nucleotide-diphossugar_trans"/>
</dbReference>
<dbReference type="EMBL" id="VAHF01000004">
    <property type="protein sequence ID" value="TXG63160.1"/>
    <property type="molecule type" value="Genomic_DNA"/>
</dbReference>
<keyword evidence="8" id="KW-1185">Reference proteome</keyword>
<dbReference type="PANTHER" id="PTHR47926">
    <property type="entry name" value="PENTATRICOPEPTIDE REPEAT-CONTAINING PROTEIN"/>
    <property type="match status" value="1"/>
</dbReference>
<dbReference type="CDD" id="cd04651">
    <property type="entry name" value="LbH_G1P_AT_C"/>
    <property type="match status" value="1"/>
</dbReference>
<dbReference type="Pfam" id="PF01535">
    <property type="entry name" value="PPR"/>
    <property type="match status" value="4"/>
</dbReference>
<reference evidence="8" key="1">
    <citation type="journal article" date="2019" name="Gigascience">
        <title>De novo genome assembly of the endangered Acer yangbiense, a plant species with extremely small populations endemic to Yunnan Province, China.</title>
        <authorList>
            <person name="Yang J."/>
            <person name="Wariss H.M."/>
            <person name="Tao L."/>
            <person name="Zhang R."/>
            <person name="Yun Q."/>
            <person name="Hollingsworth P."/>
            <person name="Dao Z."/>
            <person name="Luo G."/>
            <person name="Guo H."/>
            <person name="Ma Y."/>
            <person name="Sun W."/>
        </authorList>
    </citation>
    <scope>NUCLEOTIDE SEQUENCE [LARGE SCALE GENOMIC DNA]</scope>
    <source>
        <strain evidence="8">cv. Malutang</strain>
    </source>
</reference>
<comment type="caution">
    <text evidence="7">The sequence shown here is derived from an EMBL/GenBank/DDBJ whole genome shotgun (WGS) entry which is preliminary data.</text>
</comment>
<feature type="repeat" description="PPR" evidence="4">
    <location>
        <begin position="696"/>
        <end position="730"/>
    </location>
</feature>
<dbReference type="InterPro" id="IPR005835">
    <property type="entry name" value="NTP_transferase_dom"/>
</dbReference>
<dbReference type="SUPFAM" id="SSF51161">
    <property type="entry name" value="Trimeric LpxA-like enzymes"/>
    <property type="match status" value="1"/>
</dbReference>
<feature type="repeat" description="PPR" evidence="4">
    <location>
        <begin position="1000"/>
        <end position="1034"/>
    </location>
</feature>
<dbReference type="FunFam" id="1.25.40.10:FF:000682">
    <property type="entry name" value="Pentatricopeptide repeat-containing protein At3g16610"/>
    <property type="match status" value="1"/>
</dbReference>
<dbReference type="Proteomes" id="UP000323000">
    <property type="component" value="Chromosome 4"/>
</dbReference>
<evidence type="ECO:0000256" key="1">
    <source>
        <dbReference type="ARBA" id="ARBA00006643"/>
    </source>
</evidence>
<dbReference type="GO" id="GO:0008878">
    <property type="term" value="F:glucose-1-phosphate adenylyltransferase activity"/>
    <property type="evidence" value="ECO:0007669"/>
    <property type="project" value="InterPro"/>
</dbReference>
<dbReference type="Gene3D" id="2.160.10.10">
    <property type="entry name" value="Hexapeptide repeat proteins"/>
    <property type="match status" value="1"/>
</dbReference>
<dbReference type="GO" id="GO:0003729">
    <property type="term" value="F:mRNA binding"/>
    <property type="evidence" value="ECO:0007669"/>
    <property type="project" value="UniProtKB-ARBA"/>
</dbReference>
<dbReference type="CDD" id="cd02508">
    <property type="entry name" value="ADP_Glucose_PP"/>
    <property type="match status" value="1"/>
</dbReference>
<dbReference type="Pfam" id="PF20431">
    <property type="entry name" value="E_motif"/>
    <property type="match status" value="1"/>
</dbReference>
<dbReference type="PANTHER" id="PTHR47926:SF536">
    <property type="entry name" value="DYW DOMAIN-CONTAINING PROTEIN"/>
    <property type="match status" value="1"/>
</dbReference>
<dbReference type="Pfam" id="PF00483">
    <property type="entry name" value="NTP_transferase"/>
    <property type="match status" value="1"/>
</dbReference>
<dbReference type="InterPro" id="IPR011990">
    <property type="entry name" value="TPR-like_helical_dom_sf"/>
</dbReference>
<evidence type="ECO:0000313" key="7">
    <source>
        <dbReference type="EMBL" id="TXG63160.1"/>
    </source>
</evidence>
<feature type="domain" description="Nucleotidyl transferase" evidence="6">
    <location>
        <begin position="101"/>
        <end position="379"/>
    </location>
</feature>
<feature type="repeat" description="PPR" evidence="4">
    <location>
        <begin position="595"/>
        <end position="629"/>
    </location>
</feature>
<dbReference type="Pfam" id="PF13041">
    <property type="entry name" value="PPR_2"/>
    <property type="match status" value="4"/>
</dbReference>
<evidence type="ECO:0000313" key="8">
    <source>
        <dbReference type="Proteomes" id="UP000323000"/>
    </source>
</evidence>
<evidence type="ECO:0000256" key="5">
    <source>
        <dbReference type="SAM" id="MobiDB-lite"/>
    </source>
</evidence>
<dbReference type="InterPro" id="IPR046848">
    <property type="entry name" value="E_motif"/>
</dbReference>
<dbReference type="AlphaFoldDB" id="A0A5C7I1U1"/>
<feature type="repeat" description="PPR" evidence="4">
    <location>
        <begin position="868"/>
        <end position="898"/>
    </location>
</feature>
<dbReference type="PROSITE" id="PS00808">
    <property type="entry name" value="ADP_GLC_PYROPHOSPH_1"/>
    <property type="match status" value="1"/>
</dbReference>
<feature type="region of interest" description="Disordered" evidence="5">
    <location>
        <begin position="1"/>
        <end position="22"/>
    </location>
</feature>